<keyword evidence="3" id="KW-1185">Reference proteome</keyword>
<name>A0AAD9TLS6_9ROSI</name>
<proteinExistence type="predicted"/>
<evidence type="ECO:0000313" key="2">
    <source>
        <dbReference type="EMBL" id="KAK2638142.1"/>
    </source>
</evidence>
<dbReference type="Proteomes" id="UP001280121">
    <property type="component" value="Unassembled WGS sequence"/>
</dbReference>
<keyword evidence="1" id="KW-0833">Ubl conjugation pathway</keyword>
<gene>
    <name evidence="2" type="ORF">Ddye_025937</name>
</gene>
<protein>
    <submittedName>
        <fullName evidence="2">Uncharacterized protein</fullName>
    </submittedName>
</protein>
<evidence type="ECO:0000256" key="1">
    <source>
        <dbReference type="ARBA" id="ARBA00022786"/>
    </source>
</evidence>
<dbReference type="EMBL" id="JANJYI010000008">
    <property type="protein sequence ID" value="KAK2638142.1"/>
    <property type="molecule type" value="Genomic_DNA"/>
</dbReference>
<dbReference type="PANTHER" id="PTHR13042">
    <property type="entry name" value="UBIQUITIN-LIKE PROTEIN 5"/>
    <property type="match status" value="1"/>
</dbReference>
<dbReference type="InterPro" id="IPR039732">
    <property type="entry name" value="Hub1/Ubl5"/>
</dbReference>
<dbReference type="AlphaFoldDB" id="A0AAD9TLS6"/>
<evidence type="ECO:0000313" key="3">
    <source>
        <dbReference type="Proteomes" id="UP001280121"/>
    </source>
</evidence>
<comment type="caution">
    <text evidence="2">The sequence shown here is derived from an EMBL/GenBank/DDBJ whole genome shotgun (WGS) entry which is preliminary data.</text>
</comment>
<dbReference type="SUPFAM" id="SSF54236">
    <property type="entry name" value="Ubiquitin-like"/>
    <property type="match status" value="1"/>
</dbReference>
<sequence>MGSKKCNKDDTIDYLKKLVAVHIKTPPDKIRIRKWYTIYKDHVTLSRTMRITLAWTSNTVTNTSDCYRVDLEKVDLLITRVLFILGIPITIPFKGS</sequence>
<dbReference type="InterPro" id="IPR029071">
    <property type="entry name" value="Ubiquitin-like_domsf"/>
</dbReference>
<dbReference type="Gene3D" id="3.10.20.90">
    <property type="entry name" value="Phosphatidylinositol 3-kinase Catalytic Subunit, Chain A, domain 1"/>
    <property type="match status" value="1"/>
</dbReference>
<accession>A0AAD9TLS6</accession>
<reference evidence="2" key="1">
    <citation type="journal article" date="2023" name="Plant J.">
        <title>Genome sequences and population genomics provide insights into the demographic history, inbreeding, and mutation load of two 'living fossil' tree species of Dipteronia.</title>
        <authorList>
            <person name="Feng Y."/>
            <person name="Comes H.P."/>
            <person name="Chen J."/>
            <person name="Zhu S."/>
            <person name="Lu R."/>
            <person name="Zhang X."/>
            <person name="Li P."/>
            <person name="Qiu J."/>
            <person name="Olsen K.M."/>
            <person name="Qiu Y."/>
        </authorList>
    </citation>
    <scope>NUCLEOTIDE SEQUENCE</scope>
    <source>
        <strain evidence="2">KIB01</strain>
    </source>
</reference>
<organism evidence="2 3">
    <name type="scientific">Dipteronia dyeriana</name>
    <dbReference type="NCBI Taxonomy" id="168575"/>
    <lineage>
        <taxon>Eukaryota</taxon>
        <taxon>Viridiplantae</taxon>
        <taxon>Streptophyta</taxon>
        <taxon>Embryophyta</taxon>
        <taxon>Tracheophyta</taxon>
        <taxon>Spermatophyta</taxon>
        <taxon>Magnoliopsida</taxon>
        <taxon>eudicotyledons</taxon>
        <taxon>Gunneridae</taxon>
        <taxon>Pentapetalae</taxon>
        <taxon>rosids</taxon>
        <taxon>malvids</taxon>
        <taxon>Sapindales</taxon>
        <taxon>Sapindaceae</taxon>
        <taxon>Hippocastanoideae</taxon>
        <taxon>Acereae</taxon>
        <taxon>Dipteronia</taxon>
    </lineage>
</organism>